<name>A0ABP7A0V1_9ACTN</name>
<accession>A0ABP7A0V1</accession>
<evidence type="ECO:0000256" key="1">
    <source>
        <dbReference type="ARBA" id="ARBA00023015"/>
    </source>
</evidence>
<dbReference type="Gene3D" id="1.10.10.10">
    <property type="entry name" value="Winged helix-like DNA-binding domain superfamily/Winged helix DNA-binding domain"/>
    <property type="match status" value="1"/>
</dbReference>
<comment type="caution">
    <text evidence="5">The sequence shown here is derived from an EMBL/GenBank/DDBJ whole genome shotgun (WGS) entry which is preliminary data.</text>
</comment>
<proteinExistence type="predicted"/>
<reference evidence="6" key="1">
    <citation type="journal article" date="2019" name="Int. J. Syst. Evol. Microbiol.">
        <title>The Global Catalogue of Microorganisms (GCM) 10K type strain sequencing project: providing services to taxonomists for standard genome sequencing and annotation.</title>
        <authorList>
            <consortium name="The Broad Institute Genomics Platform"/>
            <consortium name="The Broad Institute Genome Sequencing Center for Infectious Disease"/>
            <person name="Wu L."/>
            <person name="Ma J."/>
        </authorList>
    </citation>
    <scope>NUCLEOTIDE SEQUENCE [LARGE SCALE GENOMIC DNA]</scope>
    <source>
        <strain evidence="6">JCM 16929</strain>
    </source>
</reference>
<dbReference type="SUPFAM" id="SSF46785">
    <property type="entry name" value="Winged helix' DNA-binding domain"/>
    <property type="match status" value="1"/>
</dbReference>
<dbReference type="EMBL" id="BAABAB010000017">
    <property type="protein sequence ID" value="GAA3622602.1"/>
    <property type="molecule type" value="Genomic_DNA"/>
</dbReference>
<gene>
    <name evidence="5" type="ORF">GCM10022236_26240</name>
</gene>
<dbReference type="Proteomes" id="UP001501490">
    <property type="component" value="Unassembled WGS sequence"/>
</dbReference>
<feature type="domain" description="HTH arsR-type" evidence="4">
    <location>
        <begin position="1"/>
        <end position="94"/>
    </location>
</feature>
<evidence type="ECO:0000259" key="4">
    <source>
        <dbReference type="PROSITE" id="PS50987"/>
    </source>
</evidence>
<evidence type="ECO:0000313" key="5">
    <source>
        <dbReference type="EMBL" id="GAA3622602.1"/>
    </source>
</evidence>
<dbReference type="PROSITE" id="PS50987">
    <property type="entry name" value="HTH_ARSR_2"/>
    <property type="match status" value="1"/>
</dbReference>
<keyword evidence="2" id="KW-0238">DNA-binding</keyword>
<evidence type="ECO:0000256" key="2">
    <source>
        <dbReference type="ARBA" id="ARBA00023125"/>
    </source>
</evidence>
<organism evidence="5 6">
    <name type="scientific">Microlunatus ginsengisoli</name>
    <dbReference type="NCBI Taxonomy" id="363863"/>
    <lineage>
        <taxon>Bacteria</taxon>
        <taxon>Bacillati</taxon>
        <taxon>Actinomycetota</taxon>
        <taxon>Actinomycetes</taxon>
        <taxon>Propionibacteriales</taxon>
        <taxon>Propionibacteriaceae</taxon>
        <taxon>Microlunatus</taxon>
    </lineage>
</organism>
<dbReference type="InterPro" id="IPR051081">
    <property type="entry name" value="HTH_MetalResp_TranReg"/>
</dbReference>
<keyword evidence="1" id="KW-0805">Transcription regulation</keyword>
<dbReference type="PANTHER" id="PTHR33154">
    <property type="entry name" value="TRANSCRIPTIONAL REGULATOR, ARSR FAMILY"/>
    <property type="match status" value="1"/>
</dbReference>
<dbReference type="InterPro" id="IPR036390">
    <property type="entry name" value="WH_DNA-bd_sf"/>
</dbReference>
<sequence length="112" mass="12887">MTATLARAGDPWQAMADPTRRRVLASVAHGPRSVTDIARELPVSRPAVSQHLRVLHDARLVDVRARGRLRLYELRQEGLDQLRRELEEFWSGTLANLKRLSEQTYDPERPHQ</sequence>
<dbReference type="InterPro" id="IPR001845">
    <property type="entry name" value="HTH_ArsR_DNA-bd_dom"/>
</dbReference>
<evidence type="ECO:0000256" key="3">
    <source>
        <dbReference type="ARBA" id="ARBA00023163"/>
    </source>
</evidence>
<dbReference type="InterPro" id="IPR036388">
    <property type="entry name" value="WH-like_DNA-bd_sf"/>
</dbReference>
<dbReference type="SMART" id="SM00418">
    <property type="entry name" value="HTH_ARSR"/>
    <property type="match status" value="1"/>
</dbReference>
<keyword evidence="6" id="KW-1185">Reference proteome</keyword>
<dbReference type="InterPro" id="IPR011991">
    <property type="entry name" value="ArsR-like_HTH"/>
</dbReference>
<dbReference type="CDD" id="cd00090">
    <property type="entry name" value="HTH_ARSR"/>
    <property type="match status" value="1"/>
</dbReference>
<dbReference type="Pfam" id="PF01022">
    <property type="entry name" value="HTH_5"/>
    <property type="match status" value="1"/>
</dbReference>
<dbReference type="RefSeq" id="WP_344805171.1">
    <property type="nucleotide sequence ID" value="NZ_BAABAB010000017.1"/>
</dbReference>
<dbReference type="PRINTS" id="PR00778">
    <property type="entry name" value="HTHARSR"/>
</dbReference>
<protein>
    <submittedName>
        <fullName evidence="5">Metalloregulator ArsR/SmtB family transcription factor</fullName>
    </submittedName>
</protein>
<dbReference type="PANTHER" id="PTHR33154:SF33">
    <property type="entry name" value="TRANSCRIPTIONAL REPRESSOR SDPR"/>
    <property type="match status" value="1"/>
</dbReference>
<dbReference type="NCBIfam" id="NF033788">
    <property type="entry name" value="HTH_metalloreg"/>
    <property type="match status" value="1"/>
</dbReference>
<evidence type="ECO:0000313" key="6">
    <source>
        <dbReference type="Proteomes" id="UP001501490"/>
    </source>
</evidence>
<keyword evidence="3" id="KW-0804">Transcription</keyword>